<dbReference type="EMBL" id="FUIG01000026">
    <property type="protein sequence ID" value="SJM31728.1"/>
    <property type="molecule type" value="Genomic_DNA"/>
</dbReference>
<dbReference type="AlphaFoldDB" id="A0A2P9AKV7"/>
<name>A0A2P9AKV7_9HYPH</name>
<dbReference type="RefSeq" id="WP_123148911.1">
    <property type="nucleotide sequence ID" value="NZ_FUIG01000026.1"/>
</dbReference>
<feature type="transmembrane region" description="Helical" evidence="1">
    <location>
        <begin position="114"/>
        <end position="133"/>
    </location>
</feature>
<dbReference type="Proteomes" id="UP000245698">
    <property type="component" value="Unassembled WGS sequence"/>
</dbReference>
<feature type="transmembrane region" description="Helical" evidence="1">
    <location>
        <begin position="46"/>
        <end position="64"/>
    </location>
</feature>
<accession>A0A2P9AKV7</accession>
<evidence type="ECO:0000256" key="1">
    <source>
        <dbReference type="SAM" id="Phobius"/>
    </source>
</evidence>
<evidence type="ECO:0000313" key="2">
    <source>
        <dbReference type="EMBL" id="SJM31728.1"/>
    </source>
</evidence>
<sequence>MFLDDLEKMFLLHYLRQGRSGLIGEQEKKDIGAILSLNEYKVKEAVLRRVAFLILISSIAMYFVGKTPSSSTTASILTTLISAFTLVFLYLDAAVPVVLFAASASLLAICWMDYQTFVMATWFSALYGLYFFARLRFR</sequence>
<evidence type="ECO:0000313" key="3">
    <source>
        <dbReference type="Proteomes" id="UP000245698"/>
    </source>
</evidence>
<proteinExistence type="predicted"/>
<keyword evidence="1" id="KW-1133">Transmembrane helix</keyword>
<keyword evidence="1" id="KW-0472">Membrane</keyword>
<keyword evidence="1" id="KW-0812">Transmembrane</keyword>
<reference evidence="3" key="1">
    <citation type="submission" date="2016-12" db="EMBL/GenBank/DDBJ databases">
        <authorList>
            <person name="Brunel B."/>
        </authorList>
    </citation>
    <scope>NUCLEOTIDE SEQUENCE [LARGE SCALE GENOMIC DNA]</scope>
</reference>
<protein>
    <submittedName>
        <fullName evidence="2">Uncharacterized protein</fullName>
    </submittedName>
</protein>
<keyword evidence="3" id="KW-1185">Reference proteome</keyword>
<organism evidence="2 3">
    <name type="scientific">Mesorhizobium delmotii</name>
    <dbReference type="NCBI Taxonomy" id="1631247"/>
    <lineage>
        <taxon>Bacteria</taxon>
        <taxon>Pseudomonadati</taxon>
        <taxon>Pseudomonadota</taxon>
        <taxon>Alphaproteobacteria</taxon>
        <taxon>Hyphomicrobiales</taxon>
        <taxon>Phyllobacteriaceae</taxon>
        <taxon>Mesorhizobium</taxon>
    </lineage>
</organism>
<gene>
    <name evidence="2" type="ORF">BQ8482_20343</name>
</gene>
<feature type="transmembrane region" description="Helical" evidence="1">
    <location>
        <begin position="76"/>
        <end position="102"/>
    </location>
</feature>